<organism evidence="4 5">
    <name type="scientific">Saccharothrix xinjiangensis</name>
    <dbReference type="NCBI Taxonomy" id="204798"/>
    <lineage>
        <taxon>Bacteria</taxon>
        <taxon>Bacillati</taxon>
        <taxon>Actinomycetota</taxon>
        <taxon>Actinomycetes</taxon>
        <taxon>Pseudonocardiales</taxon>
        <taxon>Pseudonocardiaceae</taxon>
        <taxon>Saccharothrix</taxon>
    </lineage>
</organism>
<protein>
    <submittedName>
        <fullName evidence="4">NACHT domain-containing protein</fullName>
    </submittedName>
</protein>
<name>A0ABV9XUI9_9PSEU</name>
<feature type="transmembrane region" description="Helical" evidence="2">
    <location>
        <begin position="856"/>
        <end position="874"/>
    </location>
</feature>
<dbReference type="RefSeq" id="WP_344035344.1">
    <property type="nucleotide sequence ID" value="NZ_BAAAKE010000002.1"/>
</dbReference>
<feature type="transmembrane region" description="Helical" evidence="2">
    <location>
        <begin position="453"/>
        <end position="474"/>
    </location>
</feature>
<reference evidence="5" key="1">
    <citation type="journal article" date="2019" name="Int. J. Syst. Evol. Microbiol.">
        <title>The Global Catalogue of Microorganisms (GCM) 10K type strain sequencing project: providing services to taxonomists for standard genome sequencing and annotation.</title>
        <authorList>
            <consortium name="The Broad Institute Genomics Platform"/>
            <consortium name="The Broad Institute Genome Sequencing Center for Infectious Disease"/>
            <person name="Wu L."/>
            <person name="Ma J."/>
        </authorList>
    </citation>
    <scope>NUCLEOTIDE SEQUENCE [LARGE SCALE GENOMIC DNA]</scope>
    <source>
        <strain evidence="5">KCTC 12848</strain>
    </source>
</reference>
<feature type="transmembrane region" description="Helical" evidence="2">
    <location>
        <begin position="34"/>
        <end position="53"/>
    </location>
</feature>
<feature type="transmembrane region" description="Helical" evidence="2">
    <location>
        <begin position="824"/>
        <end position="844"/>
    </location>
</feature>
<dbReference type="EMBL" id="JBHSJB010000005">
    <property type="protein sequence ID" value="MFC5053103.1"/>
    <property type="molecule type" value="Genomic_DNA"/>
</dbReference>
<feature type="transmembrane region" description="Helical" evidence="2">
    <location>
        <begin position="630"/>
        <end position="649"/>
    </location>
</feature>
<comment type="caution">
    <text evidence="4">The sequence shown here is derived from an EMBL/GenBank/DDBJ whole genome shotgun (WGS) entry which is preliminary data.</text>
</comment>
<feature type="transmembrane region" description="Helical" evidence="2">
    <location>
        <begin position="541"/>
        <end position="560"/>
    </location>
</feature>
<feature type="transmembrane region" description="Helical" evidence="2">
    <location>
        <begin position="567"/>
        <end position="589"/>
    </location>
</feature>
<evidence type="ECO:0000313" key="4">
    <source>
        <dbReference type="EMBL" id="MFC5053103.1"/>
    </source>
</evidence>
<keyword evidence="5" id="KW-1185">Reference proteome</keyword>
<evidence type="ECO:0000259" key="3">
    <source>
        <dbReference type="PROSITE" id="PS50837"/>
    </source>
</evidence>
<accession>A0ABV9XUI9</accession>
<feature type="compositionally biased region" description="Low complexity" evidence="1">
    <location>
        <begin position="1031"/>
        <end position="1050"/>
    </location>
</feature>
<gene>
    <name evidence="4" type="ORF">ACFPFM_04945</name>
</gene>
<feature type="region of interest" description="Disordered" evidence="1">
    <location>
        <begin position="1031"/>
        <end position="1058"/>
    </location>
</feature>
<feature type="transmembrane region" description="Helical" evidence="2">
    <location>
        <begin position="664"/>
        <end position="688"/>
    </location>
</feature>
<evidence type="ECO:0000313" key="5">
    <source>
        <dbReference type="Proteomes" id="UP001595833"/>
    </source>
</evidence>
<proteinExistence type="predicted"/>
<feature type="transmembrane region" description="Helical" evidence="2">
    <location>
        <begin position="486"/>
        <end position="507"/>
    </location>
</feature>
<dbReference type="InterPro" id="IPR027417">
    <property type="entry name" value="P-loop_NTPase"/>
</dbReference>
<feature type="transmembrane region" description="Helical" evidence="2">
    <location>
        <begin position="514"/>
        <end position="535"/>
    </location>
</feature>
<evidence type="ECO:0000256" key="1">
    <source>
        <dbReference type="SAM" id="MobiDB-lite"/>
    </source>
</evidence>
<sequence length="1058" mass="111405">MAWRPSPSTTLVVGIAIALVGNMATNTVSVNRPWWPVTVWVAVAALVVAAVLLEKRRAPGALGQEEDLPALVDHLATVVRKQWRDEVARRSLNDPYPLPVRWDPAPADLVASWADITRLAVDGVGRPRGEDRTAWAPSADELVGDDLIEIWRRVPTGRLVVLGAPGTGKTMLLARFVVDVLDPTARVKGTPVPVLVSAASWNPNDQDLPTWLAERLAVDHPALDRRTAGGTSLLRRLLDEGLVLVVLDGLDEIPERLRSRAVAEMNAWLAGGARLVVSSRTDAYREATRPPGGAEVTLTGAAGIRLRPLDTADVVSYLRSSAGGPAGERRWDRVAAALAGSGPLATTMVTPLMATLARIVHNPPPGVDPGSVPSPDVLVGLPDREAIEQHLFDGFVPAAYRRHPGGPTRWRADHAHEWLEHLAHHLEHHRAASPDLAWWQLHLRPAPRAPSPVVGLAAAGSLSAVAGIASGFLYGSAYSHTTIVTLSFFLVPGLTVCVTTSLVFGVVRWLTGQFGAAISASAVTGIAGGLAIGVIGDVTDLMSPMPLLLISIGLATGFAHPDRRGELSAVSAGMWFGAVALVAYTALYSLRTDLPDALHEASAVAVRAGLLLLAGITLDTARNGQRPRWSALLAFAVVMGAVRGFTMWLSRDERYGAIVTDDHVVIAVLAGSTNLVLTGAIALIAILVARGIGDDRPHPWGALPLATTMVVFAQALRYGLPNGVAVALLGLVVCLSARRAVRAPRARAVLAVGRGVSVVVLGVVTAGIYGFEAAVVEALAAIAFILAFRLAARAREPRDWLTSPLLAGLSYGFVHVLFDSPEYGLAVGVVVGLVVELAASHLPARAPAQELRLAKRGLLPGALVAAVVSAVLLWRYGPVTACVIGATVGCAVGLAYGVEVPRRVTAVRTPARVLARDRGVFLVVFAATVLTIAVTTGFVAGSGEEFNTGAGLVGGLSYGVATGVLIATGRAQWLHYLVTRCALALTGRAPWRLMAFLEDAHTVHGVLRQNGATYQFRHLEVQRRLAATYAATSARRGTAGTPAATPRGSARPSPRPTR</sequence>
<dbReference type="Gene3D" id="3.40.50.300">
    <property type="entry name" value="P-loop containing nucleotide triphosphate hydrolases"/>
    <property type="match status" value="1"/>
</dbReference>
<dbReference type="InterPro" id="IPR007111">
    <property type="entry name" value="NACHT_NTPase"/>
</dbReference>
<feature type="transmembrane region" description="Helical" evidence="2">
    <location>
        <begin position="799"/>
        <end position="818"/>
    </location>
</feature>
<feature type="transmembrane region" description="Helical" evidence="2">
    <location>
        <begin position="724"/>
        <end position="741"/>
    </location>
</feature>
<dbReference type="Proteomes" id="UP001595833">
    <property type="component" value="Unassembled WGS sequence"/>
</dbReference>
<feature type="transmembrane region" description="Helical" evidence="2">
    <location>
        <begin position="919"/>
        <end position="940"/>
    </location>
</feature>
<dbReference type="SUPFAM" id="SSF52540">
    <property type="entry name" value="P-loop containing nucleoside triphosphate hydrolases"/>
    <property type="match status" value="1"/>
</dbReference>
<feature type="transmembrane region" description="Helical" evidence="2">
    <location>
        <begin position="880"/>
        <end position="898"/>
    </location>
</feature>
<keyword evidence="2" id="KW-0472">Membrane</keyword>
<feature type="domain" description="NACHT" evidence="3">
    <location>
        <begin position="157"/>
        <end position="283"/>
    </location>
</feature>
<dbReference type="PROSITE" id="PS50837">
    <property type="entry name" value="NACHT"/>
    <property type="match status" value="1"/>
</dbReference>
<evidence type="ECO:0000256" key="2">
    <source>
        <dbReference type="SAM" id="Phobius"/>
    </source>
</evidence>
<keyword evidence="2" id="KW-0812">Transmembrane</keyword>
<dbReference type="Pfam" id="PF05729">
    <property type="entry name" value="NACHT"/>
    <property type="match status" value="1"/>
</dbReference>
<feature type="transmembrane region" description="Helical" evidence="2">
    <location>
        <begin position="946"/>
        <end position="967"/>
    </location>
</feature>
<feature type="transmembrane region" description="Helical" evidence="2">
    <location>
        <begin position="774"/>
        <end position="792"/>
    </location>
</feature>
<feature type="transmembrane region" description="Helical" evidence="2">
    <location>
        <begin position="748"/>
        <end position="768"/>
    </location>
</feature>
<keyword evidence="2" id="KW-1133">Transmembrane helix</keyword>